<dbReference type="EMBL" id="JBHUCM010000045">
    <property type="protein sequence ID" value="MFD1545086.1"/>
    <property type="molecule type" value="Genomic_DNA"/>
</dbReference>
<dbReference type="Pfam" id="PF14358">
    <property type="entry name" value="DUF4405"/>
    <property type="match status" value="1"/>
</dbReference>
<organism evidence="3 4">
    <name type="scientific">Nonomuraea guangzhouensis</name>
    <dbReference type="NCBI Taxonomy" id="1291555"/>
    <lineage>
        <taxon>Bacteria</taxon>
        <taxon>Bacillati</taxon>
        <taxon>Actinomycetota</taxon>
        <taxon>Actinomycetes</taxon>
        <taxon>Streptosporangiales</taxon>
        <taxon>Streptosporangiaceae</taxon>
        <taxon>Nonomuraea</taxon>
    </lineage>
</organism>
<feature type="transmembrane region" description="Helical" evidence="1">
    <location>
        <begin position="23"/>
        <end position="40"/>
    </location>
</feature>
<keyword evidence="1" id="KW-1133">Transmembrane helix</keyword>
<evidence type="ECO:0000259" key="2">
    <source>
        <dbReference type="Pfam" id="PF14358"/>
    </source>
</evidence>
<sequence>MPSPDKATETPPSRAVTGRRRRNTILLVSGLLLTAFIAFISHDWGATWHSILGIGAFGVIAWHVYTQRRWVRSAAARRTAHPERKLVIFNPLLALTFSIVMVSGFPVWLAGADGVVEQVHTISGMAFLPLVIIHLILNRHRVAAGLSRRRAAIR</sequence>
<comment type="caution">
    <text evidence="3">The sequence shown here is derived from an EMBL/GenBank/DDBJ whole genome shotgun (WGS) entry which is preliminary data.</text>
</comment>
<feature type="transmembrane region" description="Helical" evidence="1">
    <location>
        <begin position="121"/>
        <end position="140"/>
    </location>
</feature>
<evidence type="ECO:0000256" key="1">
    <source>
        <dbReference type="SAM" id="Phobius"/>
    </source>
</evidence>
<gene>
    <name evidence="3" type="ORF">ACFSJ0_49155</name>
</gene>
<keyword evidence="1" id="KW-0472">Membrane</keyword>
<reference evidence="4" key="1">
    <citation type="journal article" date="2019" name="Int. J. Syst. Evol. Microbiol.">
        <title>The Global Catalogue of Microorganisms (GCM) 10K type strain sequencing project: providing services to taxonomists for standard genome sequencing and annotation.</title>
        <authorList>
            <consortium name="The Broad Institute Genomics Platform"/>
            <consortium name="The Broad Institute Genome Sequencing Center for Infectious Disease"/>
            <person name="Wu L."/>
            <person name="Ma J."/>
        </authorList>
    </citation>
    <scope>NUCLEOTIDE SEQUENCE [LARGE SCALE GENOMIC DNA]</scope>
    <source>
        <strain evidence="4">CGMCC 1.15399</strain>
    </source>
</reference>
<protein>
    <submittedName>
        <fullName evidence="3">DUF4405 domain-containing protein</fullName>
    </submittedName>
</protein>
<dbReference type="Proteomes" id="UP001597097">
    <property type="component" value="Unassembled WGS sequence"/>
</dbReference>
<accession>A0ABW4GSJ0</accession>
<feature type="transmembrane region" description="Helical" evidence="1">
    <location>
        <begin position="86"/>
        <end position="109"/>
    </location>
</feature>
<feature type="transmembrane region" description="Helical" evidence="1">
    <location>
        <begin position="46"/>
        <end position="65"/>
    </location>
</feature>
<keyword evidence="4" id="KW-1185">Reference proteome</keyword>
<dbReference type="RefSeq" id="WP_219529039.1">
    <property type="nucleotide sequence ID" value="NZ_JAHKRM010000005.1"/>
</dbReference>
<evidence type="ECO:0000313" key="4">
    <source>
        <dbReference type="Proteomes" id="UP001597097"/>
    </source>
</evidence>
<dbReference type="InterPro" id="IPR025517">
    <property type="entry name" value="DUF4405"/>
</dbReference>
<name>A0ABW4GSJ0_9ACTN</name>
<feature type="domain" description="Flavinylation-associated cytochrome" evidence="2">
    <location>
        <begin position="89"/>
        <end position="138"/>
    </location>
</feature>
<proteinExistence type="predicted"/>
<evidence type="ECO:0000313" key="3">
    <source>
        <dbReference type="EMBL" id="MFD1545086.1"/>
    </source>
</evidence>
<keyword evidence="1" id="KW-0812">Transmembrane</keyword>